<protein>
    <submittedName>
        <fullName evidence="3">Transposase DDE domain group 1</fullName>
    </submittedName>
</protein>
<reference evidence="3 4" key="2">
    <citation type="submission" date="2016-10" db="EMBL/GenBank/DDBJ databases">
        <authorList>
            <person name="Varghese N."/>
            <person name="Submissions S."/>
        </authorList>
    </citation>
    <scope>NUCLEOTIDE SEQUENCE [LARGE SCALE GENOMIC DNA]</scope>
    <source>
        <strain evidence="3 4">DSM 24802</strain>
    </source>
</reference>
<evidence type="ECO:0000313" key="5">
    <source>
        <dbReference type="Proteomes" id="UP000634647"/>
    </source>
</evidence>
<proteinExistence type="predicted"/>
<keyword evidence="4" id="KW-1185">Reference proteome</keyword>
<sequence length="222" mass="23927">MGETLQPVTPGFNRSLRIESRPDRLTGDAGAVVLREILERSGIVPWMVARLKDPRRQEDVTHDLASLIRTGVLLAAQGWRDHDDADALRHDPASRLATSSSAGLTPLADGGGLRRAERKAWNAYLVFLAPSPGDYGENIMVGGIEEDLVGTRKIARAGIADAADVRAALLPLLAIQNAPRLDAVDMPAEIRLRTTELPSKLVDGFLSGASENTLLQLLEEGQ</sequence>
<gene>
    <name evidence="2" type="ORF">GCM10008024_35950</name>
    <name evidence="3" type="ORF">SAMN05444006_12651</name>
</gene>
<name>A0AAN4UUH1_9RHOB</name>
<evidence type="ECO:0000313" key="4">
    <source>
        <dbReference type="Proteomes" id="UP000199541"/>
    </source>
</evidence>
<dbReference type="InterPro" id="IPR025668">
    <property type="entry name" value="Tnp_DDE_dom"/>
</dbReference>
<dbReference type="RefSeq" id="WP_051645880.1">
    <property type="nucleotide sequence ID" value="NZ_BNAB01000024.1"/>
</dbReference>
<accession>A0AAN4UUH1</accession>
<comment type="caution">
    <text evidence="2">The sequence shown here is derived from an EMBL/GenBank/DDBJ whole genome shotgun (WGS) entry which is preliminary data.</text>
</comment>
<evidence type="ECO:0000259" key="1">
    <source>
        <dbReference type="Pfam" id="PF13701"/>
    </source>
</evidence>
<evidence type="ECO:0000313" key="3">
    <source>
        <dbReference type="EMBL" id="SDX72762.1"/>
    </source>
</evidence>
<reference evidence="2" key="3">
    <citation type="submission" date="2023-06" db="EMBL/GenBank/DDBJ databases">
        <authorList>
            <person name="Sun Q."/>
            <person name="Zhou Y."/>
        </authorList>
    </citation>
    <scope>NUCLEOTIDE SEQUENCE</scope>
    <source>
        <strain evidence="2">CGMCC 1.10859</strain>
    </source>
</reference>
<dbReference type="Proteomes" id="UP000199541">
    <property type="component" value="Unassembled WGS sequence"/>
</dbReference>
<feature type="domain" description="Transposase DDE" evidence="1">
    <location>
        <begin position="10"/>
        <end position="118"/>
    </location>
</feature>
<organism evidence="2 5">
    <name type="scientific">Allgaiera indica</name>
    <dbReference type="NCBI Taxonomy" id="765699"/>
    <lineage>
        <taxon>Bacteria</taxon>
        <taxon>Pseudomonadati</taxon>
        <taxon>Pseudomonadota</taxon>
        <taxon>Alphaproteobacteria</taxon>
        <taxon>Rhodobacterales</taxon>
        <taxon>Paracoccaceae</taxon>
        <taxon>Allgaiera</taxon>
    </lineage>
</organism>
<evidence type="ECO:0000313" key="2">
    <source>
        <dbReference type="EMBL" id="GHE05396.1"/>
    </source>
</evidence>
<reference evidence="2" key="1">
    <citation type="journal article" date="2014" name="Int. J. Syst. Evol. Microbiol.">
        <title>Complete genome sequence of Corynebacterium casei LMG S-19264T (=DSM 44701T), isolated from a smear-ripened cheese.</title>
        <authorList>
            <consortium name="US DOE Joint Genome Institute (JGI-PGF)"/>
            <person name="Walter F."/>
            <person name="Albersmeier A."/>
            <person name="Kalinowski J."/>
            <person name="Ruckert C."/>
        </authorList>
    </citation>
    <scope>NUCLEOTIDE SEQUENCE</scope>
    <source>
        <strain evidence="2">CGMCC 1.10859</strain>
    </source>
</reference>
<dbReference type="EMBL" id="BNAB01000024">
    <property type="protein sequence ID" value="GHE05396.1"/>
    <property type="molecule type" value="Genomic_DNA"/>
</dbReference>
<dbReference type="EMBL" id="FNOB01000026">
    <property type="protein sequence ID" value="SDX72762.1"/>
    <property type="molecule type" value="Genomic_DNA"/>
</dbReference>
<dbReference type="Pfam" id="PF13701">
    <property type="entry name" value="DDE_Tnp_1_4"/>
    <property type="match status" value="1"/>
</dbReference>
<dbReference type="AlphaFoldDB" id="A0AAN4UUH1"/>
<dbReference type="Proteomes" id="UP000634647">
    <property type="component" value="Unassembled WGS sequence"/>
</dbReference>